<dbReference type="EMBL" id="GHES01007176">
    <property type="protein sequence ID" value="MPA37735.1"/>
    <property type="molecule type" value="Transcribed_RNA"/>
</dbReference>
<keyword evidence="2" id="KW-0808">Transferase</keyword>
<dbReference type="GO" id="GO:0004360">
    <property type="term" value="F:glutamine-fructose-6-phosphate transaminase (isomerizing) activity"/>
    <property type="evidence" value="ECO:0007669"/>
    <property type="project" value="UniProtKB-EC"/>
</dbReference>
<sequence length="106" mass="12205">MLSSLTIWIARCKNINISHVLGHSRLSSHLLPGGKPPAQLNLRFKLHKFGVLPKEMMCNIASLEFLRFWRVVLFCPLHVRSWKENIWALSLNLLLCNVHYPFLDGG</sequence>
<dbReference type="EC" id="2.6.1.16" evidence="2"/>
<proteinExistence type="predicted"/>
<protein>
    <submittedName>
        <fullName evidence="2">Putative glucosamine--fructose-6-phosphate aminotransferase</fullName>
        <ecNumber evidence="2">2.6.1.16</ecNumber>
    </submittedName>
</protein>
<organism evidence="2">
    <name type="scientific">Davidia involucrata</name>
    <name type="common">Dove tree</name>
    <dbReference type="NCBI Taxonomy" id="16924"/>
    <lineage>
        <taxon>Eukaryota</taxon>
        <taxon>Viridiplantae</taxon>
        <taxon>Streptophyta</taxon>
        <taxon>Embryophyta</taxon>
        <taxon>Tracheophyta</taxon>
        <taxon>Spermatophyta</taxon>
        <taxon>Magnoliopsida</taxon>
        <taxon>eudicotyledons</taxon>
        <taxon>Gunneridae</taxon>
        <taxon>Pentapetalae</taxon>
        <taxon>asterids</taxon>
        <taxon>Cornales</taxon>
        <taxon>Nyssaceae</taxon>
        <taxon>Davidia</taxon>
    </lineage>
</organism>
<reference evidence="2" key="1">
    <citation type="submission" date="2019-08" db="EMBL/GenBank/DDBJ databases">
        <title>Reference gene set and small RNA set construction with multiple tissues from Davidia involucrata Baill.</title>
        <authorList>
            <person name="Yang H."/>
            <person name="Zhou C."/>
            <person name="Li G."/>
            <person name="Wang J."/>
            <person name="Gao P."/>
            <person name="Wang M."/>
            <person name="Wang R."/>
            <person name="Zhao Y."/>
        </authorList>
    </citation>
    <scope>NUCLEOTIDE SEQUENCE</scope>
    <source>
        <tissue evidence="2">Mixed with DoveR01_LX</tissue>
    </source>
</reference>
<keyword evidence="2" id="KW-0032">Aminotransferase</keyword>
<dbReference type="AlphaFoldDB" id="A0A5B6Z116"/>
<evidence type="ECO:0000313" key="1">
    <source>
        <dbReference type="EMBL" id="MPA37722.1"/>
    </source>
</evidence>
<evidence type="ECO:0000313" key="3">
    <source>
        <dbReference type="EMBL" id="MPA70049.1"/>
    </source>
</evidence>
<evidence type="ECO:0000313" key="2">
    <source>
        <dbReference type="EMBL" id="MPA37735.1"/>
    </source>
</evidence>
<name>A0A5B6Z116_DAVIN</name>
<gene>
    <name evidence="1" type="ORF">Din_007163</name>
    <name evidence="2" type="ORF">Din_007176</name>
    <name evidence="3" type="ORF">Din_039490</name>
</gene>
<dbReference type="EMBL" id="GHES01039490">
    <property type="protein sequence ID" value="MPA70049.1"/>
    <property type="molecule type" value="Transcribed_RNA"/>
</dbReference>
<dbReference type="EMBL" id="GHES01007163">
    <property type="protein sequence ID" value="MPA37722.1"/>
    <property type="molecule type" value="Transcribed_RNA"/>
</dbReference>
<accession>A0A5B6Z116</accession>